<dbReference type="PROSITE" id="PS51462">
    <property type="entry name" value="NUDIX"/>
    <property type="match status" value="1"/>
</dbReference>
<dbReference type="EMBL" id="JAAHFQ010001049">
    <property type="protein sequence ID" value="NER32068.1"/>
    <property type="molecule type" value="Genomic_DNA"/>
</dbReference>
<protein>
    <submittedName>
        <fullName evidence="4">NUDIX domain-containing protein</fullName>
    </submittedName>
</protein>
<dbReference type="GO" id="GO:0004081">
    <property type="term" value="F:bis(5'-nucleosyl)-tetraphosphatase (asymmetrical) activity"/>
    <property type="evidence" value="ECO:0007669"/>
    <property type="project" value="TreeGrafter"/>
</dbReference>
<dbReference type="Gene3D" id="3.90.79.10">
    <property type="entry name" value="Nucleoside Triphosphate Pyrophosphohydrolase"/>
    <property type="match status" value="1"/>
</dbReference>
<gene>
    <name evidence="4" type="ORF">F6J89_31805</name>
</gene>
<dbReference type="CDD" id="cd03673">
    <property type="entry name" value="NUDIX_Ap6A_hydrolase"/>
    <property type="match status" value="1"/>
</dbReference>
<evidence type="ECO:0000259" key="3">
    <source>
        <dbReference type="PROSITE" id="PS51462"/>
    </source>
</evidence>
<dbReference type="SUPFAM" id="SSF55811">
    <property type="entry name" value="Nudix"/>
    <property type="match status" value="1"/>
</dbReference>
<keyword evidence="1 2" id="KW-0378">Hydrolase</keyword>
<evidence type="ECO:0000313" key="4">
    <source>
        <dbReference type="EMBL" id="NER32068.1"/>
    </source>
</evidence>
<proteinExistence type="inferred from homology"/>
<dbReference type="Pfam" id="PF00293">
    <property type="entry name" value="NUDIX"/>
    <property type="match status" value="1"/>
</dbReference>
<dbReference type="InterPro" id="IPR020084">
    <property type="entry name" value="NUDIX_hydrolase_CS"/>
</dbReference>
<dbReference type="PANTHER" id="PTHR21340">
    <property type="entry name" value="DIADENOSINE 5,5-P1,P4-TETRAPHOSPHATE PYROPHOSPHOHYDROLASE MUTT"/>
    <property type="match status" value="1"/>
</dbReference>
<organism evidence="4">
    <name type="scientific">Symploca sp. SIO1C4</name>
    <dbReference type="NCBI Taxonomy" id="2607765"/>
    <lineage>
        <taxon>Bacteria</taxon>
        <taxon>Bacillati</taxon>
        <taxon>Cyanobacteriota</taxon>
        <taxon>Cyanophyceae</taxon>
        <taxon>Coleofasciculales</taxon>
        <taxon>Coleofasciculaceae</taxon>
        <taxon>Symploca</taxon>
    </lineage>
</organism>
<feature type="domain" description="Nudix hydrolase" evidence="3">
    <location>
        <begin position="14"/>
        <end position="144"/>
    </location>
</feature>
<dbReference type="InterPro" id="IPR000086">
    <property type="entry name" value="NUDIX_hydrolase_dom"/>
</dbReference>
<dbReference type="PROSITE" id="PS00893">
    <property type="entry name" value="NUDIX_BOX"/>
    <property type="match status" value="1"/>
</dbReference>
<dbReference type="InterPro" id="IPR015797">
    <property type="entry name" value="NUDIX_hydrolase-like_dom_sf"/>
</dbReference>
<reference evidence="4" key="1">
    <citation type="submission" date="2019-11" db="EMBL/GenBank/DDBJ databases">
        <title>Genomic insights into an expanded diversity of filamentous marine cyanobacteria reveals the extraordinary biosynthetic potential of Moorea and Okeania.</title>
        <authorList>
            <person name="Ferreira Leao T."/>
            <person name="Wang M."/>
            <person name="Moss N."/>
            <person name="Da Silva R."/>
            <person name="Sanders J."/>
            <person name="Nurk S."/>
            <person name="Gurevich A."/>
            <person name="Humphrey G."/>
            <person name="Reher R."/>
            <person name="Zhu Q."/>
            <person name="Belda-Ferre P."/>
            <person name="Glukhov E."/>
            <person name="Rex R."/>
            <person name="Dorrestein P.C."/>
            <person name="Knight R."/>
            <person name="Pevzner P."/>
            <person name="Gerwick W.H."/>
            <person name="Gerwick L."/>
        </authorList>
    </citation>
    <scope>NUCLEOTIDE SEQUENCE</scope>
    <source>
        <strain evidence="4">SIO1C4</strain>
    </source>
</reference>
<dbReference type="InterPro" id="IPR051325">
    <property type="entry name" value="Nudix_hydrolase_domain"/>
</dbReference>
<evidence type="ECO:0000256" key="2">
    <source>
        <dbReference type="RuleBase" id="RU003476"/>
    </source>
</evidence>
<dbReference type="PRINTS" id="PR00502">
    <property type="entry name" value="NUDIXFAMILY"/>
</dbReference>
<dbReference type="PANTHER" id="PTHR21340:SF0">
    <property type="entry name" value="BIS(5'-NUCLEOSYL)-TETRAPHOSPHATASE [ASYMMETRICAL]"/>
    <property type="match status" value="1"/>
</dbReference>
<dbReference type="GO" id="GO:0006167">
    <property type="term" value="P:AMP biosynthetic process"/>
    <property type="evidence" value="ECO:0007669"/>
    <property type="project" value="TreeGrafter"/>
</dbReference>
<dbReference type="AlphaFoldDB" id="A0A6B3NS87"/>
<name>A0A6B3NS87_9CYAN</name>
<comment type="similarity">
    <text evidence="2">Belongs to the Nudix hydrolase family.</text>
</comment>
<comment type="caution">
    <text evidence="4">The sequence shown here is derived from an EMBL/GenBank/DDBJ whole genome shotgun (WGS) entry which is preliminary data.</text>
</comment>
<dbReference type="GO" id="GO:0006754">
    <property type="term" value="P:ATP biosynthetic process"/>
    <property type="evidence" value="ECO:0007669"/>
    <property type="project" value="TreeGrafter"/>
</dbReference>
<evidence type="ECO:0000256" key="1">
    <source>
        <dbReference type="ARBA" id="ARBA00022801"/>
    </source>
</evidence>
<dbReference type="InterPro" id="IPR020476">
    <property type="entry name" value="Nudix_hydrolase"/>
</dbReference>
<sequence length="159" mass="18573">MIDESWYQKPLAVPEETSAGGVVARLENKQIYIALVRENRGVEYVLPKGHVEANESLEQAAHREIEEEAGLANLQLIAALGVRERLNFSKRRWKKTHYFLFTTNQIEGSPTDPYIEYELHWFPLEQLPLLFWPEQQELIETNCTLIVELVDNYFRNLSK</sequence>
<accession>A0A6B3NS87</accession>